<dbReference type="PROSITE" id="PS50966">
    <property type="entry name" value="ZF_SWIM"/>
    <property type="match status" value="1"/>
</dbReference>
<dbReference type="GO" id="GO:0008270">
    <property type="term" value="F:zinc ion binding"/>
    <property type="evidence" value="ECO:0007669"/>
    <property type="project" value="UniProtKB-KW"/>
</dbReference>
<evidence type="ECO:0000259" key="3">
    <source>
        <dbReference type="PROSITE" id="PS50966"/>
    </source>
</evidence>
<protein>
    <recommendedName>
        <fullName evidence="3">SWIM-type domain-containing protein</fullName>
    </recommendedName>
</protein>
<keyword evidence="1" id="KW-0479">Metal-binding</keyword>
<organism evidence="4 5">
    <name type="scientific">Lithospermum erythrorhizon</name>
    <name type="common">Purple gromwell</name>
    <name type="synonym">Lithospermum officinale var. erythrorhizon</name>
    <dbReference type="NCBI Taxonomy" id="34254"/>
    <lineage>
        <taxon>Eukaryota</taxon>
        <taxon>Viridiplantae</taxon>
        <taxon>Streptophyta</taxon>
        <taxon>Embryophyta</taxon>
        <taxon>Tracheophyta</taxon>
        <taxon>Spermatophyta</taxon>
        <taxon>Magnoliopsida</taxon>
        <taxon>eudicotyledons</taxon>
        <taxon>Gunneridae</taxon>
        <taxon>Pentapetalae</taxon>
        <taxon>asterids</taxon>
        <taxon>lamiids</taxon>
        <taxon>Boraginales</taxon>
        <taxon>Boraginaceae</taxon>
        <taxon>Boraginoideae</taxon>
        <taxon>Lithospermeae</taxon>
        <taxon>Lithospermum</taxon>
    </lineage>
</organism>
<comment type="caution">
    <text evidence="4">The sequence shown here is derived from an EMBL/GenBank/DDBJ whole genome shotgun (WGS) entry which is preliminary data.</text>
</comment>
<keyword evidence="1" id="KW-0863">Zinc-finger</keyword>
<evidence type="ECO:0000313" key="4">
    <source>
        <dbReference type="EMBL" id="GAA0156468.1"/>
    </source>
</evidence>
<reference evidence="4 5" key="1">
    <citation type="submission" date="2024-01" db="EMBL/GenBank/DDBJ databases">
        <title>The complete chloroplast genome sequence of Lithospermum erythrorhizon: insights into the phylogenetic relationship among Boraginaceae species and the maternal lineages of purple gromwells.</title>
        <authorList>
            <person name="Okada T."/>
            <person name="Watanabe K."/>
        </authorList>
    </citation>
    <scope>NUCLEOTIDE SEQUENCE [LARGE SCALE GENOMIC DNA]</scope>
</reference>
<dbReference type="PANTHER" id="PTHR31973">
    <property type="entry name" value="POLYPROTEIN, PUTATIVE-RELATED"/>
    <property type="match status" value="1"/>
</dbReference>
<feature type="domain" description="SWIM-type" evidence="3">
    <location>
        <begin position="55"/>
        <end position="83"/>
    </location>
</feature>
<gene>
    <name evidence="4" type="ORF">LIER_13964</name>
</gene>
<dbReference type="PANTHER" id="PTHR31973:SF187">
    <property type="entry name" value="MUTATOR TRANSPOSASE MUDRA PROTEIN"/>
    <property type="match status" value="1"/>
</dbReference>
<accession>A0AAV3Q1X1</accession>
<sequence>MTRIEEEREKKLKWKGVFCPRVVETLRHIEKKIHEYITRAFGSPRYEVTSAKHSFVVDIEKKHCSCGRGTPCVHAVCVYNERNKDPRKYVHTYFLLSTWFVVCNNFLEPLRGLVFWTKSPYPTILRSKMWVLPGRPKRCCNKDAAERAEEAEKQAELKAKKKQDDGVFKASRKGAIIHCKICGGVGHNAQTCPRKPTPSDGGSDSQPAPSSKAKKRKTKASFSRPASSAREDVDLE</sequence>
<dbReference type="Proteomes" id="UP001454036">
    <property type="component" value="Unassembled WGS sequence"/>
</dbReference>
<name>A0AAV3Q1X1_LITER</name>
<feature type="region of interest" description="Disordered" evidence="2">
    <location>
        <begin position="190"/>
        <end position="236"/>
    </location>
</feature>
<keyword evidence="5" id="KW-1185">Reference proteome</keyword>
<proteinExistence type="predicted"/>
<keyword evidence="1" id="KW-0862">Zinc</keyword>
<evidence type="ECO:0000313" key="5">
    <source>
        <dbReference type="Proteomes" id="UP001454036"/>
    </source>
</evidence>
<dbReference type="Pfam" id="PF04434">
    <property type="entry name" value="SWIM"/>
    <property type="match status" value="1"/>
</dbReference>
<evidence type="ECO:0000256" key="1">
    <source>
        <dbReference type="PROSITE-ProRule" id="PRU00325"/>
    </source>
</evidence>
<dbReference type="InterPro" id="IPR007527">
    <property type="entry name" value="Znf_SWIM"/>
</dbReference>
<evidence type="ECO:0000256" key="2">
    <source>
        <dbReference type="SAM" id="MobiDB-lite"/>
    </source>
</evidence>
<dbReference type="EMBL" id="BAABME010002869">
    <property type="protein sequence ID" value="GAA0156468.1"/>
    <property type="molecule type" value="Genomic_DNA"/>
</dbReference>
<dbReference type="AlphaFoldDB" id="A0AAV3Q1X1"/>